<name>A0ABT5U3L1_9GAMM</name>
<feature type="region of interest" description="Disordered" evidence="1">
    <location>
        <begin position="1"/>
        <end position="20"/>
    </location>
</feature>
<reference evidence="2 3" key="1">
    <citation type="submission" date="2022-11" db="EMBL/GenBank/DDBJ databases">
        <title>Spartinivicinus poritis sp. nov., isolated from scleractinian coral Porites lutea.</title>
        <authorList>
            <person name="Zhang G."/>
            <person name="Cai L."/>
            <person name="Wei Q."/>
        </authorList>
    </citation>
    <scope>NUCLEOTIDE SEQUENCE [LARGE SCALE GENOMIC DNA]</scope>
    <source>
        <strain evidence="2 3">A2-2</strain>
    </source>
</reference>
<gene>
    <name evidence="2" type="ORF">ORQ98_03110</name>
</gene>
<evidence type="ECO:0000256" key="1">
    <source>
        <dbReference type="SAM" id="MobiDB-lite"/>
    </source>
</evidence>
<evidence type="ECO:0000313" key="2">
    <source>
        <dbReference type="EMBL" id="MDE1460953.1"/>
    </source>
</evidence>
<dbReference type="Proteomes" id="UP001528823">
    <property type="component" value="Unassembled WGS sequence"/>
</dbReference>
<dbReference type="EMBL" id="JAPMOU010000003">
    <property type="protein sequence ID" value="MDE1460953.1"/>
    <property type="molecule type" value="Genomic_DNA"/>
</dbReference>
<proteinExistence type="predicted"/>
<accession>A0ABT5U3L1</accession>
<organism evidence="2 3">
    <name type="scientific">Spartinivicinus poritis</name>
    <dbReference type="NCBI Taxonomy" id="2994640"/>
    <lineage>
        <taxon>Bacteria</taxon>
        <taxon>Pseudomonadati</taxon>
        <taxon>Pseudomonadota</taxon>
        <taxon>Gammaproteobacteria</taxon>
        <taxon>Oceanospirillales</taxon>
        <taxon>Zooshikellaceae</taxon>
        <taxon>Spartinivicinus</taxon>
    </lineage>
</organism>
<comment type="caution">
    <text evidence="2">The sequence shown here is derived from an EMBL/GenBank/DDBJ whole genome shotgun (WGS) entry which is preliminary data.</text>
</comment>
<keyword evidence="3" id="KW-1185">Reference proteome</keyword>
<dbReference type="RefSeq" id="WP_274687324.1">
    <property type="nucleotide sequence ID" value="NZ_JAPMOU010000003.1"/>
</dbReference>
<sequence length="68" mass="7172">MPVNANGQAQAGNATGQVNGANTSVANEFAEDAQKVANLAKQFGELARARQVLTKLVSELGQLNNIRY</sequence>
<protein>
    <submittedName>
        <fullName evidence="2">Uncharacterized protein</fullName>
    </submittedName>
</protein>
<evidence type="ECO:0000313" key="3">
    <source>
        <dbReference type="Proteomes" id="UP001528823"/>
    </source>
</evidence>